<feature type="signal peptide" evidence="1">
    <location>
        <begin position="1"/>
        <end position="19"/>
    </location>
</feature>
<proteinExistence type="predicted"/>
<accession>A0ABT8SJM6</accession>
<evidence type="ECO:0000313" key="3">
    <source>
        <dbReference type="Proteomes" id="UP001169063"/>
    </source>
</evidence>
<evidence type="ECO:0000313" key="2">
    <source>
        <dbReference type="EMBL" id="MDO1558275.1"/>
    </source>
</evidence>
<dbReference type="RefSeq" id="WP_302108695.1">
    <property type="nucleotide sequence ID" value="NZ_JAUKTR010000001.1"/>
</dbReference>
<protein>
    <submittedName>
        <fullName evidence="2">Retropepsin-like aspartic protease</fullName>
    </submittedName>
</protein>
<dbReference type="Gene3D" id="2.40.70.10">
    <property type="entry name" value="Acid Proteases"/>
    <property type="match status" value="1"/>
</dbReference>
<evidence type="ECO:0000256" key="1">
    <source>
        <dbReference type="SAM" id="SignalP"/>
    </source>
</evidence>
<dbReference type="SUPFAM" id="SSF50630">
    <property type="entry name" value="Acid proteases"/>
    <property type="match status" value="1"/>
</dbReference>
<dbReference type="EMBL" id="JAUKTR010000001">
    <property type="protein sequence ID" value="MDO1558275.1"/>
    <property type="molecule type" value="Genomic_DNA"/>
</dbReference>
<name>A0ABT8SJM6_9CAUL</name>
<organism evidence="2 3">
    <name type="scientific">Peiella sedimenti</name>
    <dbReference type="NCBI Taxonomy" id="3061083"/>
    <lineage>
        <taxon>Bacteria</taxon>
        <taxon>Pseudomonadati</taxon>
        <taxon>Pseudomonadota</taxon>
        <taxon>Alphaproteobacteria</taxon>
        <taxon>Caulobacterales</taxon>
        <taxon>Caulobacteraceae</taxon>
        <taxon>Peiella</taxon>
    </lineage>
</organism>
<gene>
    <name evidence="2" type="ORF">Q0812_02365</name>
</gene>
<keyword evidence="3" id="KW-1185">Reference proteome</keyword>
<feature type="chain" id="PRO_5045487470" evidence="1">
    <location>
        <begin position="20"/>
        <end position="377"/>
    </location>
</feature>
<dbReference type="CDD" id="cd05483">
    <property type="entry name" value="retropepsin_like_bacteria"/>
    <property type="match status" value="1"/>
</dbReference>
<comment type="caution">
    <text evidence="2">The sequence shown here is derived from an EMBL/GenBank/DDBJ whole genome shotgun (WGS) entry which is preliminary data.</text>
</comment>
<reference evidence="2" key="1">
    <citation type="submission" date="2023-07" db="EMBL/GenBank/DDBJ databases">
        <title>Brevundimonas soil sp. nov., isolated from the soil of chemical plant.</title>
        <authorList>
            <person name="Wu N."/>
        </authorList>
    </citation>
    <scope>NUCLEOTIDE SEQUENCE</scope>
    <source>
        <strain evidence="2">XZ-24</strain>
    </source>
</reference>
<keyword evidence="1" id="KW-0732">Signal</keyword>
<dbReference type="Pfam" id="PF13975">
    <property type="entry name" value="gag-asp_proteas"/>
    <property type="match status" value="1"/>
</dbReference>
<sequence length="377" mass="39543">MTGAALAVLAALAAQPAPAETPEDRVARAPFGDVTAVETWLADNPDEAAEHRRAAYADLCEAHGRASRYREAHLACAAVLALSPSPSPGALQSTAFWRALADAPPLAVTGQVDAPLTPHWTNMGLIDVTVDGRSMPWAVDTGAEVSVLSESQAADLGVRLLGDDLSISGSTPGVAAGRIGLIDRLRIGEAELRNLPVFVLPDAALTVPSMGPLPPILGMTALYPFEHVAFLDGGTHLRLGFAEDAVPPDQGAQMTWNPAGFDVVITLESGGELDLHLDTGSNETEFHEPLAMERLSQAEQRRIAGATRTSFGVTGSVETQVSTVSDLSVRLGDGRCTLARVVLSQNRANAQGRAGMDLVRACGSVRLDFASMRAQAF</sequence>
<dbReference type="Proteomes" id="UP001169063">
    <property type="component" value="Unassembled WGS sequence"/>
</dbReference>
<dbReference type="InterPro" id="IPR021109">
    <property type="entry name" value="Peptidase_aspartic_dom_sf"/>
</dbReference>
<dbReference type="InterPro" id="IPR034122">
    <property type="entry name" value="Retropepsin-like_bacterial"/>
</dbReference>